<evidence type="ECO:0000313" key="8">
    <source>
        <dbReference type="Proteomes" id="UP000321820"/>
    </source>
</evidence>
<feature type="domain" description="Cytochrome c" evidence="6">
    <location>
        <begin position="131"/>
        <end position="260"/>
    </location>
</feature>
<protein>
    <submittedName>
        <fullName evidence="7">Cytochrome c</fullName>
    </submittedName>
</protein>
<feature type="chain" id="PRO_5022846405" evidence="5">
    <location>
        <begin position="26"/>
        <end position="260"/>
    </location>
</feature>
<dbReference type="GO" id="GO:0009055">
    <property type="term" value="F:electron transfer activity"/>
    <property type="evidence" value="ECO:0007669"/>
    <property type="project" value="InterPro"/>
</dbReference>
<keyword evidence="8" id="KW-1185">Reference proteome</keyword>
<evidence type="ECO:0000256" key="3">
    <source>
        <dbReference type="ARBA" id="ARBA00023004"/>
    </source>
</evidence>
<keyword evidence="1 4" id="KW-0349">Heme</keyword>
<dbReference type="KEGG" id="talb:FTW19_18670"/>
<evidence type="ECO:0000256" key="2">
    <source>
        <dbReference type="ARBA" id="ARBA00022723"/>
    </source>
</evidence>
<accession>A0A5B9EI97</accession>
<dbReference type="AlphaFoldDB" id="A0A5B9EI97"/>
<reference evidence="7 8" key="1">
    <citation type="submission" date="2019-08" db="EMBL/GenBank/DDBJ databases">
        <title>Complete genome sequence of Terriglobus albidus strain ORNL.</title>
        <authorList>
            <person name="Podar M."/>
        </authorList>
    </citation>
    <scope>NUCLEOTIDE SEQUENCE [LARGE SCALE GENOMIC DNA]</scope>
    <source>
        <strain evidence="7 8">ORNL</strain>
    </source>
</reference>
<sequence length="260" mass="28382">MRFRLFARSEMLFALGLSIATPALAQFPRSITDPAAVERGKAIYGQQCGRCHGDDVRGTQTAPDLLRSLKVLHDRRENLKGKELAPYLKDAPHKIELDAKQAADLSNFLSFSINKILRSGYDAEPKNLLSGDAKAGEAYFNGAGGCDKCHSPSGDLAGISKRLSVASLQQRFLFPNTGFGSKRKTQVEVTTGGKTITGDLVHIDDFTVSLKDKDGRVQSFNRTAALKVKTTDPYAGHVELLNRYTDADIHNLTAYLVTIP</sequence>
<organism evidence="7 8">
    <name type="scientific">Terriglobus albidus</name>
    <dbReference type="NCBI Taxonomy" id="1592106"/>
    <lineage>
        <taxon>Bacteria</taxon>
        <taxon>Pseudomonadati</taxon>
        <taxon>Acidobacteriota</taxon>
        <taxon>Terriglobia</taxon>
        <taxon>Terriglobales</taxon>
        <taxon>Acidobacteriaceae</taxon>
        <taxon>Terriglobus</taxon>
    </lineage>
</organism>
<name>A0A5B9EI97_9BACT</name>
<dbReference type="InterPro" id="IPR036909">
    <property type="entry name" value="Cyt_c-like_dom_sf"/>
</dbReference>
<evidence type="ECO:0000256" key="1">
    <source>
        <dbReference type="ARBA" id="ARBA00022617"/>
    </source>
</evidence>
<dbReference type="OrthoDB" id="232040at2"/>
<dbReference type="GO" id="GO:0046872">
    <property type="term" value="F:metal ion binding"/>
    <property type="evidence" value="ECO:0007669"/>
    <property type="project" value="UniProtKB-KW"/>
</dbReference>
<dbReference type="Gene3D" id="1.10.760.10">
    <property type="entry name" value="Cytochrome c-like domain"/>
    <property type="match status" value="1"/>
</dbReference>
<gene>
    <name evidence="7" type="ORF">FTW19_18670</name>
</gene>
<dbReference type="EMBL" id="CP042806">
    <property type="protein sequence ID" value="QEE29826.1"/>
    <property type="molecule type" value="Genomic_DNA"/>
</dbReference>
<keyword evidence="5" id="KW-0732">Signal</keyword>
<feature type="domain" description="Cytochrome c" evidence="6">
    <location>
        <begin position="35"/>
        <end position="113"/>
    </location>
</feature>
<evidence type="ECO:0000256" key="4">
    <source>
        <dbReference type="PROSITE-ProRule" id="PRU00433"/>
    </source>
</evidence>
<dbReference type="Pfam" id="PF00034">
    <property type="entry name" value="Cytochrom_C"/>
    <property type="match status" value="1"/>
</dbReference>
<proteinExistence type="predicted"/>
<evidence type="ECO:0000313" key="7">
    <source>
        <dbReference type="EMBL" id="QEE29826.1"/>
    </source>
</evidence>
<dbReference type="PROSITE" id="PS51007">
    <property type="entry name" value="CYTC"/>
    <property type="match status" value="2"/>
</dbReference>
<dbReference type="Proteomes" id="UP000321820">
    <property type="component" value="Chromosome"/>
</dbReference>
<keyword evidence="2 4" id="KW-0479">Metal-binding</keyword>
<feature type="signal peptide" evidence="5">
    <location>
        <begin position="1"/>
        <end position="25"/>
    </location>
</feature>
<keyword evidence="3 4" id="KW-0408">Iron</keyword>
<dbReference type="InterPro" id="IPR009056">
    <property type="entry name" value="Cyt_c-like_dom"/>
</dbReference>
<dbReference type="GO" id="GO:0020037">
    <property type="term" value="F:heme binding"/>
    <property type="evidence" value="ECO:0007669"/>
    <property type="project" value="InterPro"/>
</dbReference>
<evidence type="ECO:0000256" key="5">
    <source>
        <dbReference type="SAM" id="SignalP"/>
    </source>
</evidence>
<dbReference type="SUPFAM" id="SSF46626">
    <property type="entry name" value="Cytochrome c"/>
    <property type="match status" value="2"/>
</dbReference>
<dbReference type="RefSeq" id="WP_147649096.1">
    <property type="nucleotide sequence ID" value="NZ_CP042806.1"/>
</dbReference>
<evidence type="ECO:0000259" key="6">
    <source>
        <dbReference type="PROSITE" id="PS51007"/>
    </source>
</evidence>